<name>A0AAV6UU10_9ARAC</name>
<dbReference type="AlphaFoldDB" id="A0AAV6UU10"/>
<protein>
    <submittedName>
        <fullName evidence="1">Uncharacterized protein</fullName>
    </submittedName>
</protein>
<organism evidence="1 2">
    <name type="scientific">Oedothorax gibbosus</name>
    <dbReference type="NCBI Taxonomy" id="931172"/>
    <lineage>
        <taxon>Eukaryota</taxon>
        <taxon>Metazoa</taxon>
        <taxon>Ecdysozoa</taxon>
        <taxon>Arthropoda</taxon>
        <taxon>Chelicerata</taxon>
        <taxon>Arachnida</taxon>
        <taxon>Araneae</taxon>
        <taxon>Araneomorphae</taxon>
        <taxon>Entelegynae</taxon>
        <taxon>Araneoidea</taxon>
        <taxon>Linyphiidae</taxon>
        <taxon>Erigoninae</taxon>
        <taxon>Oedothorax</taxon>
    </lineage>
</organism>
<reference evidence="1 2" key="1">
    <citation type="journal article" date="2022" name="Nat. Ecol. Evol.">
        <title>A masculinizing supergene underlies an exaggerated male reproductive morph in a spider.</title>
        <authorList>
            <person name="Hendrickx F."/>
            <person name="De Corte Z."/>
            <person name="Sonet G."/>
            <person name="Van Belleghem S.M."/>
            <person name="Kostlbacher S."/>
            <person name="Vangestel C."/>
        </authorList>
    </citation>
    <scope>NUCLEOTIDE SEQUENCE [LARGE SCALE GENOMIC DNA]</scope>
    <source>
        <strain evidence="1">W744_W776</strain>
    </source>
</reference>
<comment type="caution">
    <text evidence="1">The sequence shown here is derived from an EMBL/GenBank/DDBJ whole genome shotgun (WGS) entry which is preliminary data.</text>
</comment>
<keyword evidence="2" id="KW-1185">Reference proteome</keyword>
<accession>A0AAV6UU10</accession>
<evidence type="ECO:0000313" key="1">
    <source>
        <dbReference type="EMBL" id="KAG8187243.1"/>
    </source>
</evidence>
<dbReference type="Proteomes" id="UP000827092">
    <property type="component" value="Unassembled WGS sequence"/>
</dbReference>
<evidence type="ECO:0000313" key="2">
    <source>
        <dbReference type="Proteomes" id="UP000827092"/>
    </source>
</evidence>
<gene>
    <name evidence="1" type="ORF">JTE90_020671</name>
</gene>
<dbReference type="EMBL" id="JAFNEN010000276">
    <property type="protein sequence ID" value="KAG8187243.1"/>
    <property type="molecule type" value="Genomic_DNA"/>
</dbReference>
<proteinExistence type="predicted"/>
<sequence length="85" mass="9785">MLKNWSMINQINKYRSGKQIDHYRYDQSLVNSNTAKADDHRLGAVSRGVQVCSKKKFLLFISLMVTSDASDDRAEGFLIIFWLLS</sequence>